<keyword evidence="2 7" id="KW-0488">Methylation</keyword>
<dbReference type="InterPro" id="IPR020783">
    <property type="entry name" value="Ribosomal_uL11_C"/>
</dbReference>
<dbReference type="FunFam" id="3.30.1550.10:FF:000005">
    <property type="entry name" value="50S ribosomal protein L11"/>
    <property type="match status" value="1"/>
</dbReference>
<keyword evidence="5 7" id="KW-0689">Ribosomal protein</keyword>
<gene>
    <name evidence="7" type="primary">rplK</name>
    <name evidence="12" type="ORF">UX44_C0025G0006</name>
</gene>
<evidence type="ECO:0000256" key="2">
    <source>
        <dbReference type="ARBA" id="ARBA00022481"/>
    </source>
</evidence>
<dbReference type="InterPro" id="IPR000911">
    <property type="entry name" value="Ribosomal_uL11"/>
</dbReference>
<evidence type="ECO:0000313" key="12">
    <source>
        <dbReference type="EMBL" id="KKU30354.1"/>
    </source>
</evidence>
<evidence type="ECO:0000256" key="8">
    <source>
        <dbReference type="RuleBase" id="RU003978"/>
    </source>
</evidence>
<keyword evidence="4 7" id="KW-0694">RNA-binding</keyword>
<evidence type="ECO:0000256" key="9">
    <source>
        <dbReference type="RuleBase" id="RU003979"/>
    </source>
</evidence>
<keyword evidence="6 7" id="KW-0687">Ribonucleoprotein</keyword>
<comment type="subunit">
    <text evidence="7">Part of the ribosomal stalk of the 50S ribosomal subunit. Interacts with L10 and the large rRNA to form the base of the stalk. L10 forms an elongated spine to which L12 dimers bind in a sequential fashion forming a multimeric L10(L12)X complex.</text>
</comment>
<dbReference type="InterPro" id="IPR006519">
    <property type="entry name" value="Ribosomal_uL11_bac-typ"/>
</dbReference>
<comment type="function">
    <text evidence="7 9">Forms part of the ribosomal stalk which helps the ribosome interact with GTP-bound translation factors.</text>
</comment>
<dbReference type="InterPro" id="IPR036769">
    <property type="entry name" value="Ribosomal_uL11_C_sf"/>
</dbReference>
<comment type="caution">
    <text evidence="12">The sequence shown here is derived from an EMBL/GenBank/DDBJ whole genome shotgun (WGS) entry which is preliminary data.</text>
</comment>
<comment type="similarity">
    <text evidence="1 7 8">Belongs to the universal ribosomal protein uL11 family.</text>
</comment>
<evidence type="ECO:0000256" key="7">
    <source>
        <dbReference type="HAMAP-Rule" id="MF_00736"/>
    </source>
</evidence>
<dbReference type="CDD" id="cd00349">
    <property type="entry name" value="Ribosomal_L11"/>
    <property type="match status" value="1"/>
</dbReference>
<evidence type="ECO:0000256" key="1">
    <source>
        <dbReference type="ARBA" id="ARBA00010537"/>
    </source>
</evidence>
<dbReference type="SUPFAM" id="SSF46906">
    <property type="entry name" value="Ribosomal protein L11, C-terminal domain"/>
    <property type="match status" value="1"/>
</dbReference>
<dbReference type="PANTHER" id="PTHR11661">
    <property type="entry name" value="60S RIBOSOMAL PROTEIN L12"/>
    <property type="match status" value="1"/>
</dbReference>
<dbReference type="FunFam" id="1.10.10.250:FF:000001">
    <property type="entry name" value="50S ribosomal protein L11"/>
    <property type="match status" value="1"/>
</dbReference>
<dbReference type="AlphaFoldDB" id="A0A0G1PC12"/>
<dbReference type="PANTHER" id="PTHR11661:SF1">
    <property type="entry name" value="LARGE RIBOSOMAL SUBUNIT PROTEIN UL11M"/>
    <property type="match status" value="1"/>
</dbReference>
<dbReference type="GO" id="GO:0070180">
    <property type="term" value="F:large ribosomal subunit rRNA binding"/>
    <property type="evidence" value="ECO:0007669"/>
    <property type="project" value="UniProtKB-UniRule"/>
</dbReference>
<feature type="domain" description="Large ribosomal subunit protein uL11 N-terminal" evidence="11">
    <location>
        <begin position="15"/>
        <end position="72"/>
    </location>
</feature>
<name>A0A0G1PC12_UNCKA</name>
<dbReference type="PATRIC" id="fig|1619107.3.peg.432"/>
<dbReference type="NCBIfam" id="TIGR01632">
    <property type="entry name" value="L11_bact"/>
    <property type="match status" value="1"/>
</dbReference>
<dbReference type="HAMAP" id="MF_00736">
    <property type="entry name" value="Ribosomal_uL11"/>
    <property type="match status" value="1"/>
</dbReference>
<dbReference type="InterPro" id="IPR036796">
    <property type="entry name" value="Ribosomal_uL11_N_sf"/>
</dbReference>
<sequence>MAPKPKKIRKIIGKIKLNLPAGKATPAPPVGPALGQYGVSLMAFCKDFNARTAKMVDNIIPVKMTVYEDKSFEFVTKTPVASSLIMKALGLQKGSAVPNKNKVGKLTKAQIQEIAKAKLVDLTARNLDAAEKIIAGTARAMGVEVEQ</sequence>
<evidence type="ECO:0000259" key="11">
    <source>
        <dbReference type="Pfam" id="PF03946"/>
    </source>
</evidence>
<evidence type="ECO:0000256" key="5">
    <source>
        <dbReference type="ARBA" id="ARBA00022980"/>
    </source>
</evidence>
<comment type="PTM">
    <text evidence="7 9">One or more lysine residues are methylated.</text>
</comment>
<keyword evidence="3 7" id="KW-0699">rRNA-binding</keyword>
<protein>
    <recommendedName>
        <fullName evidence="7">Large ribosomal subunit protein uL11</fullName>
    </recommendedName>
</protein>
<feature type="domain" description="Large ribosomal subunit protein uL11 C-terminal" evidence="10">
    <location>
        <begin position="77"/>
        <end position="145"/>
    </location>
</feature>
<dbReference type="SUPFAM" id="SSF54747">
    <property type="entry name" value="Ribosomal L11/L12e N-terminal domain"/>
    <property type="match status" value="1"/>
</dbReference>
<evidence type="ECO:0000256" key="4">
    <source>
        <dbReference type="ARBA" id="ARBA00022884"/>
    </source>
</evidence>
<dbReference type="InterPro" id="IPR020784">
    <property type="entry name" value="Ribosomal_uL11_N"/>
</dbReference>
<dbReference type="Gene3D" id="1.10.10.250">
    <property type="entry name" value="Ribosomal protein L11, C-terminal domain"/>
    <property type="match status" value="1"/>
</dbReference>
<accession>A0A0G1PC12</accession>
<dbReference type="GO" id="GO:0006412">
    <property type="term" value="P:translation"/>
    <property type="evidence" value="ECO:0007669"/>
    <property type="project" value="UniProtKB-UniRule"/>
</dbReference>
<reference evidence="12 13" key="1">
    <citation type="journal article" date="2015" name="Nature">
        <title>rRNA introns, odd ribosomes, and small enigmatic genomes across a large radiation of phyla.</title>
        <authorList>
            <person name="Brown C.T."/>
            <person name="Hug L.A."/>
            <person name="Thomas B.C."/>
            <person name="Sharon I."/>
            <person name="Castelle C.J."/>
            <person name="Singh A."/>
            <person name="Wilkins M.J."/>
            <person name="Williams K.H."/>
            <person name="Banfield J.F."/>
        </authorList>
    </citation>
    <scope>NUCLEOTIDE SEQUENCE [LARGE SCALE GENOMIC DNA]</scope>
</reference>
<evidence type="ECO:0000256" key="6">
    <source>
        <dbReference type="ARBA" id="ARBA00023274"/>
    </source>
</evidence>
<dbReference type="GO" id="GO:0003735">
    <property type="term" value="F:structural constituent of ribosome"/>
    <property type="evidence" value="ECO:0007669"/>
    <property type="project" value="InterPro"/>
</dbReference>
<dbReference type="Proteomes" id="UP000034732">
    <property type="component" value="Unassembled WGS sequence"/>
</dbReference>
<dbReference type="Gene3D" id="3.30.1550.10">
    <property type="entry name" value="Ribosomal protein L11/L12, N-terminal domain"/>
    <property type="match status" value="1"/>
</dbReference>
<evidence type="ECO:0000313" key="13">
    <source>
        <dbReference type="Proteomes" id="UP000034732"/>
    </source>
</evidence>
<dbReference type="SMART" id="SM00649">
    <property type="entry name" value="RL11"/>
    <property type="match status" value="1"/>
</dbReference>
<dbReference type="Pfam" id="PF00298">
    <property type="entry name" value="Ribosomal_L11"/>
    <property type="match status" value="1"/>
</dbReference>
<dbReference type="GO" id="GO:0022625">
    <property type="term" value="C:cytosolic large ribosomal subunit"/>
    <property type="evidence" value="ECO:0007669"/>
    <property type="project" value="TreeGrafter"/>
</dbReference>
<organism evidence="12 13">
    <name type="scientific">candidate division WWE3 bacterium GW2011_GWA1_46_21</name>
    <dbReference type="NCBI Taxonomy" id="1619107"/>
    <lineage>
        <taxon>Bacteria</taxon>
        <taxon>Katanobacteria</taxon>
    </lineage>
</organism>
<evidence type="ECO:0000256" key="3">
    <source>
        <dbReference type="ARBA" id="ARBA00022730"/>
    </source>
</evidence>
<dbReference type="EMBL" id="LCMF01000025">
    <property type="protein sequence ID" value="KKU30354.1"/>
    <property type="molecule type" value="Genomic_DNA"/>
</dbReference>
<proteinExistence type="inferred from homology"/>
<dbReference type="Pfam" id="PF03946">
    <property type="entry name" value="Ribosomal_L11_N"/>
    <property type="match status" value="1"/>
</dbReference>
<evidence type="ECO:0000259" key="10">
    <source>
        <dbReference type="Pfam" id="PF00298"/>
    </source>
</evidence>